<sequence>MNPAIIVAMLAALATKEDEPEVEQQDPDPEEGGEDDGVL</sequence>
<proteinExistence type="predicted"/>
<feature type="region of interest" description="Disordered" evidence="1">
    <location>
        <begin position="12"/>
        <end position="39"/>
    </location>
</feature>
<dbReference type="EMBL" id="BK032676">
    <property type="protein sequence ID" value="DAF54298.1"/>
    <property type="molecule type" value="Genomic_DNA"/>
</dbReference>
<keyword evidence="2" id="KW-0238">DNA-binding</keyword>
<feature type="compositionally biased region" description="Acidic residues" evidence="1">
    <location>
        <begin position="18"/>
        <end position="39"/>
    </location>
</feature>
<dbReference type="GO" id="GO:0003677">
    <property type="term" value="F:DNA binding"/>
    <property type="evidence" value="ECO:0007669"/>
    <property type="project" value="UniProtKB-KW"/>
</dbReference>
<evidence type="ECO:0000313" key="2">
    <source>
        <dbReference type="EMBL" id="DAF54298.1"/>
    </source>
</evidence>
<evidence type="ECO:0000256" key="1">
    <source>
        <dbReference type="SAM" id="MobiDB-lite"/>
    </source>
</evidence>
<reference evidence="2" key="1">
    <citation type="journal article" date="2021" name="Proc. Natl. Acad. Sci. U.S.A.">
        <title>A Catalog of Tens of Thousands of Viruses from Human Metagenomes Reveals Hidden Associations with Chronic Diseases.</title>
        <authorList>
            <person name="Tisza M.J."/>
            <person name="Buck C.B."/>
        </authorList>
    </citation>
    <scope>NUCLEOTIDE SEQUENCE</scope>
    <source>
        <strain evidence="2">CtFRY1</strain>
    </source>
</reference>
<name>A0A8S5SUQ0_9CAUD</name>
<accession>A0A8S5SUQ0</accession>
<protein>
    <submittedName>
        <fullName evidence="2">TAR DNA-binding protein</fullName>
    </submittedName>
</protein>
<organism evidence="2">
    <name type="scientific">Siphoviridae sp. ctFRY1</name>
    <dbReference type="NCBI Taxonomy" id="2827820"/>
    <lineage>
        <taxon>Viruses</taxon>
        <taxon>Duplodnaviria</taxon>
        <taxon>Heunggongvirae</taxon>
        <taxon>Uroviricota</taxon>
        <taxon>Caudoviricetes</taxon>
    </lineage>
</organism>